<dbReference type="GO" id="GO:0046872">
    <property type="term" value="F:metal ion binding"/>
    <property type="evidence" value="ECO:0007669"/>
    <property type="project" value="UniProtKB-KW"/>
</dbReference>
<reference evidence="9" key="2">
    <citation type="submission" date="2020-09" db="EMBL/GenBank/DDBJ databases">
        <authorList>
            <person name="Sun Q."/>
            <person name="Zhou Y."/>
        </authorList>
    </citation>
    <scope>NUCLEOTIDE SEQUENCE</scope>
    <source>
        <strain evidence="9">CGMCC 1.12726</strain>
    </source>
</reference>
<evidence type="ECO:0000256" key="6">
    <source>
        <dbReference type="PROSITE-ProRule" id="PRU00433"/>
    </source>
</evidence>
<feature type="chain" id="PRO_5038082495" description="Cytochrome c domain-containing protein" evidence="7">
    <location>
        <begin position="21"/>
        <end position="111"/>
    </location>
</feature>
<keyword evidence="5 6" id="KW-0408">Iron</keyword>
<evidence type="ECO:0000313" key="9">
    <source>
        <dbReference type="EMBL" id="GGF97099.1"/>
    </source>
</evidence>
<organism evidence="9 10">
    <name type="scientific">Arenimonas maotaiensis</name>
    <dbReference type="NCBI Taxonomy" id="1446479"/>
    <lineage>
        <taxon>Bacteria</taxon>
        <taxon>Pseudomonadati</taxon>
        <taxon>Pseudomonadota</taxon>
        <taxon>Gammaproteobacteria</taxon>
        <taxon>Lysobacterales</taxon>
        <taxon>Lysobacteraceae</taxon>
        <taxon>Arenimonas</taxon>
    </lineage>
</organism>
<keyword evidence="2 6" id="KW-0349">Heme</keyword>
<dbReference type="RefSeq" id="WP_188450114.1">
    <property type="nucleotide sequence ID" value="NZ_BMFO01000004.1"/>
</dbReference>
<keyword evidence="7" id="KW-0732">Signal</keyword>
<dbReference type="InterPro" id="IPR009056">
    <property type="entry name" value="Cyt_c-like_dom"/>
</dbReference>
<sequence length="111" mass="11449">MKTQLALALAAFVLAGQASAMGVKGNAAAGKQKAVVCAACHGADGNKTLDNTYPKLAGQYPDYLLKVLKDYKSGKRNNAVMAGQVQALSEADMANLAVYFGSLPGQMGVVK</sequence>
<gene>
    <name evidence="9" type="ORF">GCM10010960_18500</name>
</gene>
<keyword evidence="4" id="KW-0249">Electron transport</keyword>
<protein>
    <recommendedName>
        <fullName evidence="8">Cytochrome c domain-containing protein</fullName>
    </recommendedName>
</protein>
<reference evidence="9" key="1">
    <citation type="journal article" date="2014" name="Int. J. Syst. Evol. Microbiol.">
        <title>Complete genome sequence of Corynebacterium casei LMG S-19264T (=DSM 44701T), isolated from a smear-ripened cheese.</title>
        <authorList>
            <consortium name="US DOE Joint Genome Institute (JGI-PGF)"/>
            <person name="Walter F."/>
            <person name="Albersmeier A."/>
            <person name="Kalinowski J."/>
            <person name="Ruckert C."/>
        </authorList>
    </citation>
    <scope>NUCLEOTIDE SEQUENCE</scope>
    <source>
        <strain evidence="9">CGMCC 1.12726</strain>
    </source>
</reference>
<keyword evidence="10" id="KW-1185">Reference proteome</keyword>
<dbReference type="PANTHER" id="PTHR33751:SF9">
    <property type="entry name" value="CYTOCHROME C4"/>
    <property type="match status" value="1"/>
</dbReference>
<evidence type="ECO:0000256" key="3">
    <source>
        <dbReference type="ARBA" id="ARBA00022723"/>
    </source>
</evidence>
<accession>A0A917FRX8</accession>
<evidence type="ECO:0000256" key="2">
    <source>
        <dbReference type="ARBA" id="ARBA00022617"/>
    </source>
</evidence>
<evidence type="ECO:0000313" key="10">
    <source>
        <dbReference type="Proteomes" id="UP000632858"/>
    </source>
</evidence>
<evidence type="ECO:0000256" key="1">
    <source>
        <dbReference type="ARBA" id="ARBA00022448"/>
    </source>
</evidence>
<evidence type="ECO:0000256" key="7">
    <source>
        <dbReference type="SAM" id="SignalP"/>
    </source>
</evidence>
<dbReference type="GO" id="GO:0020037">
    <property type="term" value="F:heme binding"/>
    <property type="evidence" value="ECO:0007669"/>
    <property type="project" value="InterPro"/>
</dbReference>
<dbReference type="SUPFAM" id="SSF46626">
    <property type="entry name" value="Cytochrome c"/>
    <property type="match status" value="1"/>
</dbReference>
<evidence type="ECO:0000256" key="5">
    <source>
        <dbReference type="ARBA" id="ARBA00023004"/>
    </source>
</evidence>
<evidence type="ECO:0000259" key="8">
    <source>
        <dbReference type="PROSITE" id="PS51007"/>
    </source>
</evidence>
<feature type="domain" description="Cytochrome c" evidence="8">
    <location>
        <begin position="25"/>
        <end position="104"/>
    </location>
</feature>
<name>A0A917FRX8_9GAMM</name>
<dbReference type="EMBL" id="BMFO01000004">
    <property type="protein sequence ID" value="GGF97099.1"/>
    <property type="molecule type" value="Genomic_DNA"/>
</dbReference>
<keyword evidence="1" id="KW-0813">Transport</keyword>
<dbReference type="AlphaFoldDB" id="A0A917FRX8"/>
<comment type="caution">
    <text evidence="9">The sequence shown here is derived from an EMBL/GenBank/DDBJ whole genome shotgun (WGS) entry which is preliminary data.</text>
</comment>
<dbReference type="Pfam" id="PF00034">
    <property type="entry name" value="Cytochrom_C"/>
    <property type="match status" value="1"/>
</dbReference>
<dbReference type="Proteomes" id="UP000632858">
    <property type="component" value="Unassembled WGS sequence"/>
</dbReference>
<evidence type="ECO:0000256" key="4">
    <source>
        <dbReference type="ARBA" id="ARBA00022982"/>
    </source>
</evidence>
<dbReference type="InterPro" id="IPR050597">
    <property type="entry name" value="Cytochrome_c_Oxidase_Subunit"/>
</dbReference>
<dbReference type="PROSITE" id="PS51007">
    <property type="entry name" value="CYTC"/>
    <property type="match status" value="1"/>
</dbReference>
<dbReference type="Gene3D" id="1.10.760.10">
    <property type="entry name" value="Cytochrome c-like domain"/>
    <property type="match status" value="1"/>
</dbReference>
<keyword evidence="3 6" id="KW-0479">Metal-binding</keyword>
<dbReference type="GO" id="GO:0009055">
    <property type="term" value="F:electron transfer activity"/>
    <property type="evidence" value="ECO:0007669"/>
    <property type="project" value="InterPro"/>
</dbReference>
<dbReference type="PANTHER" id="PTHR33751">
    <property type="entry name" value="CBB3-TYPE CYTOCHROME C OXIDASE SUBUNIT FIXP"/>
    <property type="match status" value="1"/>
</dbReference>
<dbReference type="InterPro" id="IPR036909">
    <property type="entry name" value="Cyt_c-like_dom_sf"/>
</dbReference>
<proteinExistence type="predicted"/>
<feature type="signal peptide" evidence="7">
    <location>
        <begin position="1"/>
        <end position="20"/>
    </location>
</feature>